<dbReference type="Proteomes" id="UP000647235">
    <property type="component" value="Unassembled WGS sequence"/>
</dbReference>
<dbReference type="NCBIfam" id="TIGR00608">
    <property type="entry name" value="radc"/>
    <property type="match status" value="1"/>
</dbReference>
<dbReference type="Gene3D" id="3.40.140.10">
    <property type="entry name" value="Cytidine Deaminase, domain 2"/>
    <property type="match status" value="1"/>
</dbReference>
<dbReference type="InterPro" id="IPR037518">
    <property type="entry name" value="MPN"/>
</dbReference>
<evidence type="ECO:0000256" key="2">
    <source>
        <dbReference type="ARBA" id="ARBA00022670"/>
    </source>
</evidence>
<dbReference type="InterPro" id="IPR046778">
    <property type="entry name" value="UPF0758_N"/>
</dbReference>
<dbReference type="InterPro" id="IPR025657">
    <property type="entry name" value="RadC_JAB"/>
</dbReference>
<protein>
    <submittedName>
        <fullName evidence="9">DNA repair protein RadC</fullName>
    </submittedName>
</protein>
<dbReference type="EMBL" id="JACOOY010000002">
    <property type="protein sequence ID" value="MBC5664146.1"/>
    <property type="molecule type" value="Genomic_DNA"/>
</dbReference>
<keyword evidence="6" id="KW-0482">Metalloprotease</keyword>
<evidence type="ECO:0000256" key="6">
    <source>
        <dbReference type="ARBA" id="ARBA00023049"/>
    </source>
</evidence>
<proteinExistence type="inferred from homology"/>
<comment type="similarity">
    <text evidence="1 7">Belongs to the UPF0758 family.</text>
</comment>
<dbReference type="RefSeq" id="WP_117537200.1">
    <property type="nucleotide sequence ID" value="NZ_JACOOY010000002.1"/>
</dbReference>
<evidence type="ECO:0000256" key="1">
    <source>
        <dbReference type="ARBA" id="ARBA00010243"/>
    </source>
</evidence>
<name>A0ABR7ES16_9FIRM</name>
<evidence type="ECO:0000313" key="9">
    <source>
        <dbReference type="EMBL" id="MBC5664146.1"/>
    </source>
</evidence>
<keyword evidence="10" id="KW-1185">Reference proteome</keyword>
<evidence type="ECO:0000256" key="4">
    <source>
        <dbReference type="ARBA" id="ARBA00022801"/>
    </source>
</evidence>
<evidence type="ECO:0000256" key="7">
    <source>
        <dbReference type="RuleBase" id="RU003797"/>
    </source>
</evidence>
<organism evidence="9 10">
    <name type="scientific">Dorea hominis</name>
    <dbReference type="NCBI Taxonomy" id="2763040"/>
    <lineage>
        <taxon>Bacteria</taxon>
        <taxon>Bacillati</taxon>
        <taxon>Bacillota</taxon>
        <taxon>Clostridia</taxon>
        <taxon>Lachnospirales</taxon>
        <taxon>Lachnospiraceae</taxon>
        <taxon>Dorea</taxon>
    </lineage>
</organism>
<dbReference type="NCBIfam" id="NF000642">
    <property type="entry name" value="PRK00024.1"/>
    <property type="match status" value="1"/>
</dbReference>
<keyword evidence="4" id="KW-0378">Hydrolase</keyword>
<dbReference type="PROSITE" id="PS01302">
    <property type="entry name" value="UPF0758"/>
    <property type="match status" value="1"/>
</dbReference>
<evidence type="ECO:0000259" key="8">
    <source>
        <dbReference type="PROSITE" id="PS50249"/>
    </source>
</evidence>
<dbReference type="Pfam" id="PF04002">
    <property type="entry name" value="RadC"/>
    <property type="match status" value="1"/>
</dbReference>
<accession>A0ABR7ES16</accession>
<comment type="caution">
    <text evidence="9">The sequence shown here is derived from an EMBL/GenBank/DDBJ whole genome shotgun (WGS) entry which is preliminary data.</text>
</comment>
<dbReference type="PANTHER" id="PTHR30471">
    <property type="entry name" value="DNA REPAIR PROTEIN RADC"/>
    <property type="match status" value="1"/>
</dbReference>
<dbReference type="InterPro" id="IPR020891">
    <property type="entry name" value="UPF0758_CS"/>
</dbReference>
<dbReference type="InterPro" id="IPR001405">
    <property type="entry name" value="UPF0758"/>
</dbReference>
<dbReference type="CDD" id="cd08071">
    <property type="entry name" value="MPN_DUF2466"/>
    <property type="match status" value="1"/>
</dbReference>
<keyword evidence="2" id="KW-0645">Protease</keyword>
<dbReference type="Pfam" id="PF20582">
    <property type="entry name" value="UPF0758_N"/>
    <property type="match status" value="1"/>
</dbReference>
<sequence length="233" mass="25828">MNQSNTMKEIPSVERPYEKCVEMGPESLTDIELLAVFLRTGTKGENAVELAKRILYDSGQNGILGIHHFSLPRLLKLKGIGKVKAIQILCLSELAKRLAKASAKEHLRFSSPTSIADYYMEDLRHESQEVMKLLMLNTKAELICERNISKGTVKASIITPRELFVEALKQEAVSIVLLHNHPSGDPTPSADDRLITGRIAQAGALVGIDLLDHIIIGNHCYMSFREEGLLENA</sequence>
<keyword evidence="3" id="KW-0479">Metal-binding</keyword>
<evidence type="ECO:0000256" key="5">
    <source>
        <dbReference type="ARBA" id="ARBA00022833"/>
    </source>
</evidence>
<dbReference type="PANTHER" id="PTHR30471:SF3">
    <property type="entry name" value="UPF0758 PROTEIN YEES-RELATED"/>
    <property type="match status" value="1"/>
</dbReference>
<evidence type="ECO:0000256" key="3">
    <source>
        <dbReference type="ARBA" id="ARBA00022723"/>
    </source>
</evidence>
<keyword evidence="5" id="KW-0862">Zinc</keyword>
<reference evidence="9 10" key="1">
    <citation type="submission" date="2020-08" db="EMBL/GenBank/DDBJ databases">
        <title>Genome public.</title>
        <authorList>
            <person name="Liu C."/>
            <person name="Sun Q."/>
        </authorList>
    </citation>
    <scope>NUCLEOTIDE SEQUENCE [LARGE SCALE GENOMIC DNA]</scope>
    <source>
        <strain evidence="9 10">NSJ-36</strain>
    </source>
</reference>
<feature type="domain" description="MPN" evidence="8">
    <location>
        <begin position="108"/>
        <end position="230"/>
    </location>
</feature>
<dbReference type="PROSITE" id="PS50249">
    <property type="entry name" value="MPN"/>
    <property type="match status" value="1"/>
</dbReference>
<evidence type="ECO:0000313" key="10">
    <source>
        <dbReference type="Proteomes" id="UP000647235"/>
    </source>
</evidence>
<gene>
    <name evidence="9" type="primary">radC</name>
    <name evidence="9" type="ORF">H8S07_02440</name>
</gene>